<dbReference type="Proteomes" id="UP000232638">
    <property type="component" value="Chromosome"/>
</dbReference>
<dbReference type="EMBL" id="CP020370">
    <property type="protein sequence ID" value="AUB80494.1"/>
    <property type="molecule type" value="Genomic_DNA"/>
</dbReference>
<name>A0A2K8U4I6_9GAMM</name>
<dbReference type="AlphaFoldDB" id="A0A2K8U4I6"/>
<organism evidence="2 3">
    <name type="scientific">Candidatus Thiodictyon syntrophicum</name>
    <dbReference type="NCBI Taxonomy" id="1166950"/>
    <lineage>
        <taxon>Bacteria</taxon>
        <taxon>Pseudomonadati</taxon>
        <taxon>Pseudomonadota</taxon>
        <taxon>Gammaproteobacteria</taxon>
        <taxon>Chromatiales</taxon>
        <taxon>Chromatiaceae</taxon>
        <taxon>Thiodictyon</taxon>
    </lineage>
</organism>
<proteinExistence type="predicted"/>
<feature type="transmembrane region" description="Helical" evidence="1">
    <location>
        <begin position="33"/>
        <end position="54"/>
    </location>
</feature>
<keyword evidence="3" id="KW-1185">Reference proteome</keyword>
<protein>
    <submittedName>
        <fullName evidence="2">Uncharacterized protein</fullName>
    </submittedName>
</protein>
<evidence type="ECO:0000256" key="1">
    <source>
        <dbReference type="SAM" id="Phobius"/>
    </source>
</evidence>
<evidence type="ECO:0000313" key="3">
    <source>
        <dbReference type="Proteomes" id="UP000232638"/>
    </source>
</evidence>
<sequence>MDKPGGLARRQGNGVNTLVQRRKIEDPFQMKRIANWLLVGLISIVGILIMLGGLDRYIFSKRISAVDPKAFYYNVKSVIAQAQMQSVGTALSGNADAAEFGSYRVVLATDHLVILYTASLTSSAYLAFNRIGNSNAWAVGWLRGARFSQIGTFRF</sequence>
<reference evidence="2 3" key="1">
    <citation type="submission" date="2017-03" db="EMBL/GenBank/DDBJ databases">
        <title>Complete genome sequence of Candidatus 'Thiodictyon syntrophicum' sp. nov. strain Cad16T, a photolithoautotroph purple sulfur bacterium isolated from an alpine meromictic lake.</title>
        <authorList>
            <person name="Luedin S.M."/>
            <person name="Pothier J.F."/>
            <person name="Danza F."/>
            <person name="Storelli N."/>
            <person name="Wittwer M."/>
            <person name="Tonolla M."/>
        </authorList>
    </citation>
    <scope>NUCLEOTIDE SEQUENCE [LARGE SCALE GENOMIC DNA]</scope>
    <source>
        <strain evidence="2 3">Cad16T</strain>
    </source>
</reference>
<keyword evidence="1" id="KW-0472">Membrane</keyword>
<evidence type="ECO:0000313" key="2">
    <source>
        <dbReference type="EMBL" id="AUB80494.1"/>
    </source>
</evidence>
<dbReference type="KEGG" id="tsy:THSYN_05725"/>
<accession>A0A2K8U4I6</accession>
<keyword evidence="1" id="KW-0812">Transmembrane</keyword>
<keyword evidence="1" id="KW-1133">Transmembrane helix</keyword>
<gene>
    <name evidence="2" type="ORF">THSYN_05725</name>
</gene>
<dbReference type="RefSeq" id="WP_100918292.1">
    <property type="nucleotide sequence ID" value="NZ_CP020370.1"/>
</dbReference>